<evidence type="ECO:0000313" key="4">
    <source>
        <dbReference type="Proteomes" id="UP001559623"/>
    </source>
</evidence>
<dbReference type="EMBL" id="JARVLH010000001">
    <property type="protein sequence ID" value="MEX5284035.1"/>
    <property type="molecule type" value="Genomic_DNA"/>
</dbReference>
<comment type="caution">
    <text evidence="3">The sequence shown here is derived from an EMBL/GenBank/DDBJ whole genome shotgun (WGS) entry which is preliminary data.</text>
</comment>
<evidence type="ECO:0000256" key="2">
    <source>
        <dbReference type="HAMAP-Rule" id="MF_01539"/>
    </source>
</evidence>
<reference evidence="3 4" key="1">
    <citation type="submission" date="2023-04" db="EMBL/GenBank/DDBJ databases">
        <title>Genome Sequence of Selenomonas sputigena ATCC 33150.</title>
        <authorList>
            <person name="Miller D.P."/>
            <person name="Anvari S."/>
            <person name="Polson S.W."/>
            <person name="Macdonald M."/>
            <person name="Mcdowell J.V."/>
        </authorList>
    </citation>
    <scope>NUCLEOTIDE SEQUENCE [LARGE SCALE GENOMIC DNA]</scope>
    <source>
        <strain evidence="3 4">ATCC 33150</strain>
    </source>
</reference>
<keyword evidence="2" id="KW-0820">tRNA-binding</keyword>
<sequence length="412" mass="45394">MNTVGIIAEYNPFHNGHIHQIETIRARYPQARIIVLMSGSFTQRGCPAILDKWQRASHAVLGGASLVLELPAVFAVRSAQDFARGGVQLLSRLGVADGLAFGTESDGSLLAQAAQCIDSPDVQEALHRQIRQGKSYAAALSHALTEKTGLEEACFKKPNNILALEYIRSLKHLAAHIRPLPCKRSGAAYHDNELHAPCSSAGAIRREFSQPAPREALLSSVLPPASLNALLKAWKNHALPQASLLFRPLLTCLSTLDAKALEGIYNINEGLENRLWKAAAHSRNLDELISESKSRRYPASRIQRLLIYVLLHLRRQDIRSFDACGPLYARILAFNSEGRSLLHEIKEKGTLPLVSKTSGFLHSADMKRPLQERSPLQNMLACDIRATELRSICLSDIAGRSDDFLRSPLCLC</sequence>
<feature type="binding site" evidence="2">
    <location>
        <position position="184"/>
    </location>
    <ligand>
        <name>ATP</name>
        <dbReference type="ChEBI" id="CHEBI:30616"/>
    </ligand>
</feature>
<keyword evidence="1 2" id="KW-0819">tRNA processing</keyword>
<comment type="similarity">
    <text evidence="2">Belongs to the TmcAL family.</text>
</comment>
<dbReference type="Gene3D" id="3.40.50.620">
    <property type="entry name" value="HUPs"/>
    <property type="match status" value="1"/>
</dbReference>
<keyword evidence="2" id="KW-0547">Nucleotide-binding</keyword>
<organism evidence="3 4">
    <name type="scientific">Selenomonas sputigena</name>
    <dbReference type="NCBI Taxonomy" id="69823"/>
    <lineage>
        <taxon>Bacteria</taxon>
        <taxon>Bacillati</taxon>
        <taxon>Bacillota</taxon>
        <taxon>Negativicutes</taxon>
        <taxon>Selenomonadales</taxon>
        <taxon>Selenomonadaceae</taxon>
        <taxon>Selenomonas</taxon>
    </lineage>
</organism>
<feature type="binding site" evidence="2">
    <location>
        <position position="102"/>
    </location>
    <ligand>
        <name>ATP</name>
        <dbReference type="ChEBI" id="CHEBI:30616"/>
    </ligand>
</feature>
<feature type="binding site" evidence="2">
    <location>
        <begin position="7"/>
        <end position="20"/>
    </location>
    <ligand>
        <name>ATP</name>
        <dbReference type="ChEBI" id="CHEBI:30616"/>
    </ligand>
</feature>
<proteinExistence type="inferred from homology"/>
<comment type="catalytic activity">
    <reaction evidence="2">
        <text>cytidine(34) in elongator tRNA(Met) + acetate + ATP = N(4)-acetylcytidine(34) in elongator tRNA(Met) + AMP + diphosphate</text>
        <dbReference type="Rhea" id="RHEA:58144"/>
        <dbReference type="Rhea" id="RHEA-COMP:10693"/>
        <dbReference type="Rhea" id="RHEA-COMP:10694"/>
        <dbReference type="ChEBI" id="CHEBI:30089"/>
        <dbReference type="ChEBI" id="CHEBI:30616"/>
        <dbReference type="ChEBI" id="CHEBI:33019"/>
        <dbReference type="ChEBI" id="CHEBI:74900"/>
        <dbReference type="ChEBI" id="CHEBI:82748"/>
        <dbReference type="ChEBI" id="CHEBI:456215"/>
    </reaction>
</comment>
<evidence type="ECO:0000256" key="1">
    <source>
        <dbReference type="ARBA" id="ARBA00022694"/>
    </source>
</evidence>
<feature type="binding site" evidence="2">
    <location>
        <position position="159"/>
    </location>
    <ligand>
        <name>ATP</name>
        <dbReference type="ChEBI" id="CHEBI:30616"/>
    </ligand>
</feature>
<keyword evidence="2" id="KW-0436">Ligase</keyword>
<dbReference type="Pfam" id="PF05636">
    <property type="entry name" value="HIGH_NTase1"/>
    <property type="match status" value="1"/>
</dbReference>
<dbReference type="PANTHER" id="PTHR37825:SF1">
    <property type="entry name" value="TRNA(MET) CYTIDINE ACETATE LIGASE"/>
    <property type="match status" value="1"/>
</dbReference>
<dbReference type="HAMAP" id="MF_01539">
    <property type="entry name" value="TmcAL"/>
    <property type="match status" value="1"/>
</dbReference>
<accession>A0ABV3X2K9</accession>
<dbReference type="RefSeq" id="WP_368845773.1">
    <property type="nucleotide sequence ID" value="NZ_CP194411.1"/>
</dbReference>
<keyword evidence="2" id="KW-0694">RNA-binding</keyword>
<keyword evidence="4" id="KW-1185">Reference proteome</keyword>
<dbReference type="SUPFAM" id="SSF52374">
    <property type="entry name" value="Nucleotidylyl transferase"/>
    <property type="match status" value="1"/>
</dbReference>
<comment type="caution">
    <text evidence="2">Lacks conserved residue(s) required for the propagation of feature annotation.</text>
</comment>
<name>A0ABV3X2K9_9FIRM</name>
<evidence type="ECO:0000313" key="3">
    <source>
        <dbReference type="EMBL" id="MEX5284035.1"/>
    </source>
</evidence>
<dbReference type="EC" id="6.3.4.-" evidence="2"/>
<dbReference type="InterPro" id="IPR008513">
    <property type="entry name" value="tRNA(Met)_cyd_acetate_ligase"/>
</dbReference>
<dbReference type="Proteomes" id="UP001559623">
    <property type="component" value="Unassembled WGS sequence"/>
</dbReference>
<comment type="function">
    <text evidence="2">Catalyzes the formation of N(4)-acetylcytidine (ac(4)C) at the wobble position of elongator tRNA(Met), using acetate and ATP as substrates. First activates an acetate ion to form acetyladenylate (Ac-AMP) and then transfers the acetyl group to tRNA to form ac(4)C34.</text>
</comment>
<gene>
    <name evidence="2" type="primary">tmcAL</name>
    <name evidence="3" type="ORF">QCO44_00020</name>
</gene>
<protein>
    <recommendedName>
        <fullName evidence="2">tRNA(Met) cytidine acetate ligase</fullName>
        <ecNumber evidence="2">6.3.4.-</ecNumber>
    </recommendedName>
</protein>
<dbReference type="PANTHER" id="PTHR37825">
    <property type="entry name" value="TRNA(MET) CYTIDINE ACETATE LIGASE"/>
    <property type="match status" value="1"/>
</dbReference>
<dbReference type="InterPro" id="IPR014729">
    <property type="entry name" value="Rossmann-like_a/b/a_fold"/>
</dbReference>
<keyword evidence="2" id="KW-0963">Cytoplasm</keyword>
<keyword evidence="2" id="KW-0067">ATP-binding</keyword>
<comment type="subcellular location">
    <subcellularLocation>
        <location evidence="2">Cytoplasm</location>
    </subcellularLocation>
</comment>